<dbReference type="Pfam" id="PF16656">
    <property type="entry name" value="Pur_ac_phosph_N"/>
    <property type="match status" value="1"/>
</dbReference>
<evidence type="ECO:0000313" key="6">
    <source>
        <dbReference type="Proteomes" id="UP000198959"/>
    </source>
</evidence>
<evidence type="ECO:0000259" key="3">
    <source>
        <dbReference type="Pfam" id="PF00149"/>
    </source>
</evidence>
<dbReference type="Gene3D" id="2.60.40.380">
    <property type="entry name" value="Purple acid phosphatase-like, N-terminal"/>
    <property type="match status" value="1"/>
</dbReference>
<evidence type="ECO:0000259" key="4">
    <source>
        <dbReference type="Pfam" id="PF16656"/>
    </source>
</evidence>
<dbReference type="InterPro" id="IPR008963">
    <property type="entry name" value="Purple_acid_Pase-like_N"/>
</dbReference>
<dbReference type="Pfam" id="PF00149">
    <property type="entry name" value="Metallophos"/>
    <property type="match status" value="1"/>
</dbReference>
<evidence type="ECO:0000256" key="1">
    <source>
        <dbReference type="ARBA" id="ARBA00022729"/>
    </source>
</evidence>
<feature type="domain" description="Calcineurin-like phosphoesterase" evidence="3">
    <location>
        <begin position="613"/>
        <end position="762"/>
    </location>
</feature>
<dbReference type="InterPro" id="IPR029052">
    <property type="entry name" value="Metallo-depent_PP-like"/>
</dbReference>
<feature type="signal peptide" evidence="2">
    <location>
        <begin position="1"/>
        <end position="33"/>
    </location>
</feature>
<dbReference type="PANTHER" id="PTHR22953">
    <property type="entry name" value="ACID PHOSPHATASE RELATED"/>
    <property type="match status" value="1"/>
</dbReference>
<feature type="chain" id="PRO_5039229416" evidence="2">
    <location>
        <begin position="34"/>
        <end position="894"/>
    </location>
</feature>
<protein>
    <submittedName>
        <fullName evidence="5">Calcineurin-like phosphoesterase</fullName>
    </submittedName>
</protein>
<evidence type="ECO:0000256" key="2">
    <source>
        <dbReference type="SAM" id="SignalP"/>
    </source>
</evidence>
<dbReference type="Gene3D" id="3.60.21.10">
    <property type="match status" value="1"/>
</dbReference>
<keyword evidence="1 2" id="KW-0732">Signal</keyword>
<sequence length="894" mass="97101">MRARGRRLLTTRWIVAALAGLVALGTVHGPAYAEAAEVPPTLVGGVYEIGTPEQLLYLSHHYGSEAAPRSGYYKLTADIDMAGIAGFQPFGRFYGTFDGDHHSISNLLIDRPGVGTVGFFTHLGDSNVQAVIKDTAFVDIDVRGGQTTGAVAGMLWGTIENVYTTGSVVASDHSVGGLAGRIPVDTSGTIPQPDPAEAAIPTIRNSYSLAHVQEVGEADSQGGLVGRVLNPRTIIEKSFAAGPVDGYGRVGGLVGDLRAGVLRNSVAANPIVTGQSSVNSAYGRVLAEGTVENVLAWAGMVAPAINGEPVTEAELRSMPTYEALGWDFEEVWDFRTATVDGVEVSYPVLRGFASQPHPFDFTSFSSPISFAINGTDPTDSALTVDVVDVTNEGAPATAAEVAIVQSEAMPSDDGLVWKPAGPQVFDGLAAATKYTFWAKVRLTTGEESGWRFAPLYTRYALSDDPEPAHISATMTQDPAHSVTINWETPDISLDDSVVQVARVNGNGKLKFEVVRGTHHVQEVHMSANEGVLDGIRNFHKVHLDNLKADTEYVYRVGDVEADVWGPLGRFRTAVAANQDFSFLYYTDPQVQEDNAAFTRNMRTAEERYGSELSFTLMAGDLTEKGYAEGQMDTFYGGAQAGLLKRTFLATQGNHDRDELLAPHFNFPATVFENVWSFDYGDAHFAVLNTEHYTPDELAAQAKWLREDMARTDKTWRIVTFHKAMYAATDHVDDADIDALRQHWAPVFEELGIDLVITGHDHSFSRGFVKGGQDATPASVRSGDREVFIDATAPLYIVNGTAGSSKWYKRISYDASLFHNVAPDYAFIDKSSATNDTVLQEQSYSVVRVTRDGKLSIDTYFMKYDRDDPDGYEVAPYLFDSIELVDTAARPGRGR</sequence>
<reference evidence="6" key="1">
    <citation type="submission" date="2016-06" db="EMBL/GenBank/DDBJ databases">
        <authorList>
            <person name="Varghese N."/>
            <person name="Submissions Spin"/>
        </authorList>
    </citation>
    <scope>NUCLEOTIDE SEQUENCE [LARGE SCALE GENOMIC DNA]</scope>
    <source>
        <strain evidence="6">DSM 43817</strain>
    </source>
</reference>
<dbReference type="EMBL" id="FMHW01000002">
    <property type="protein sequence ID" value="SCL36967.1"/>
    <property type="molecule type" value="Genomic_DNA"/>
</dbReference>
<dbReference type="PANTHER" id="PTHR22953:SF153">
    <property type="entry name" value="PURPLE ACID PHOSPHATASE"/>
    <property type="match status" value="1"/>
</dbReference>
<gene>
    <name evidence="5" type="ORF">GA0074692_4508</name>
</gene>
<proteinExistence type="predicted"/>
<evidence type="ECO:0000313" key="5">
    <source>
        <dbReference type="EMBL" id="SCL36967.1"/>
    </source>
</evidence>
<keyword evidence="6" id="KW-1185">Reference proteome</keyword>
<organism evidence="5 6">
    <name type="scientific">Micromonospora pallida</name>
    <dbReference type="NCBI Taxonomy" id="145854"/>
    <lineage>
        <taxon>Bacteria</taxon>
        <taxon>Bacillati</taxon>
        <taxon>Actinomycetota</taxon>
        <taxon>Actinomycetes</taxon>
        <taxon>Micromonosporales</taxon>
        <taxon>Micromonosporaceae</taxon>
        <taxon>Micromonospora</taxon>
    </lineage>
</organism>
<accession>A0A1C6T5K4</accession>
<feature type="domain" description="Purple acid phosphatase N-terminal" evidence="4">
    <location>
        <begin position="467"/>
        <end position="572"/>
    </location>
</feature>
<dbReference type="Proteomes" id="UP000198959">
    <property type="component" value="Unassembled WGS sequence"/>
</dbReference>
<dbReference type="InterPro" id="IPR004843">
    <property type="entry name" value="Calcineurin-like_PHP"/>
</dbReference>
<dbReference type="OrthoDB" id="9804511at2"/>
<name>A0A1C6T5K4_9ACTN</name>
<dbReference type="InterPro" id="IPR039331">
    <property type="entry name" value="PAPs-like"/>
</dbReference>
<dbReference type="GO" id="GO:0003993">
    <property type="term" value="F:acid phosphatase activity"/>
    <property type="evidence" value="ECO:0007669"/>
    <property type="project" value="InterPro"/>
</dbReference>
<dbReference type="SUPFAM" id="SSF56300">
    <property type="entry name" value="Metallo-dependent phosphatases"/>
    <property type="match status" value="1"/>
</dbReference>
<dbReference type="Gene3D" id="2.160.20.110">
    <property type="match status" value="1"/>
</dbReference>
<dbReference type="InterPro" id="IPR015914">
    <property type="entry name" value="PAPs_N"/>
</dbReference>
<dbReference type="RefSeq" id="WP_091647056.1">
    <property type="nucleotide sequence ID" value="NZ_FMHW01000002.1"/>
</dbReference>
<dbReference type="SUPFAM" id="SSF49363">
    <property type="entry name" value="Purple acid phosphatase, N-terminal domain"/>
    <property type="match status" value="1"/>
</dbReference>
<dbReference type="STRING" id="145854.GA0074692_4508"/>
<dbReference type="GO" id="GO:0046872">
    <property type="term" value="F:metal ion binding"/>
    <property type="evidence" value="ECO:0007669"/>
    <property type="project" value="InterPro"/>
</dbReference>
<dbReference type="AlphaFoldDB" id="A0A1C6T5K4"/>